<evidence type="ECO:0000256" key="2">
    <source>
        <dbReference type="ARBA" id="ARBA00022670"/>
    </source>
</evidence>
<protein>
    <recommendedName>
        <fullName evidence="6">Ribosomal processing cysteine protease Prp</fullName>
    </recommendedName>
</protein>
<evidence type="ECO:0000256" key="3">
    <source>
        <dbReference type="ARBA" id="ARBA00022801"/>
    </source>
</evidence>
<evidence type="ECO:0000313" key="7">
    <source>
        <dbReference type="EMBL" id="MFC4618141.1"/>
    </source>
</evidence>
<dbReference type="InterPro" id="IPR036764">
    <property type="entry name" value="Peptidase_Prp_sf"/>
</dbReference>
<sequence length="118" mass="12737">MIHVTVDRDGKGRFESMTISGHAGSGPYGFDLVCAGVSAVSFGAIHAVSELCGFEMDVYQAEDGGFLECRFPSAMPFNHREKAEWLMEGMLASLRLIENSYSEHIHIQVSGGGSHAKA</sequence>
<dbReference type="Pfam" id="PF04327">
    <property type="entry name" value="Peptidase_Prp"/>
    <property type="match status" value="1"/>
</dbReference>
<dbReference type="RefSeq" id="WP_376845144.1">
    <property type="nucleotide sequence ID" value="NZ_JBHSFW010000001.1"/>
</dbReference>
<dbReference type="SUPFAM" id="SSF118010">
    <property type="entry name" value="TM1457-like"/>
    <property type="match status" value="1"/>
</dbReference>
<evidence type="ECO:0000256" key="5">
    <source>
        <dbReference type="ARBA" id="ARBA00044503"/>
    </source>
</evidence>
<evidence type="ECO:0000313" key="8">
    <source>
        <dbReference type="Proteomes" id="UP001596022"/>
    </source>
</evidence>
<organism evidence="7 8">
    <name type="scientific">Camelliibacillus cellulosilyticus</name>
    <dbReference type="NCBI Taxonomy" id="2174486"/>
    <lineage>
        <taxon>Bacteria</taxon>
        <taxon>Bacillati</taxon>
        <taxon>Bacillota</taxon>
        <taxon>Bacilli</taxon>
        <taxon>Bacillales</taxon>
        <taxon>Sporolactobacillaceae</taxon>
        <taxon>Camelliibacillus</taxon>
    </lineage>
</organism>
<evidence type="ECO:0000256" key="4">
    <source>
        <dbReference type="ARBA" id="ARBA00022807"/>
    </source>
</evidence>
<keyword evidence="4" id="KW-0788">Thiol protease</keyword>
<accession>A0ABV9GLH9</accession>
<proteinExistence type="inferred from homology"/>
<evidence type="ECO:0000256" key="1">
    <source>
        <dbReference type="ARBA" id="ARBA00022517"/>
    </source>
</evidence>
<comment type="caution">
    <text evidence="7">The sequence shown here is derived from an EMBL/GenBank/DDBJ whole genome shotgun (WGS) entry which is preliminary data.</text>
</comment>
<keyword evidence="3" id="KW-0378">Hydrolase</keyword>
<dbReference type="GO" id="GO:0006508">
    <property type="term" value="P:proteolysis"/>
    <property type="evidence" value="ECO:0007669"/>
    <property type="project" value="UniProtKB-KW"/>
</dbReference>
<dbReference type="PANTHER" id="PTHR39178">
    <property type="entry name" value="HYPOTHETICAL RIBOSOME-ASSOCIATED PROTEIN"/>
    <property type="match status" value="1"/>
</dbReference>
<dbReference type="EMBL" id="JBHSFW010000001">
    <property type="protein sequence ID" value="MFC4618141.1"/>
    <property type="molecule type" value="Genomic_DNA"/>
</dbReference>
<dbReference type="PANTHER" id="PTHR39178:SF1">
    <property type="entry name" value="RIBOSOMAL-PROCESSING CYSTEINE PROTEASE PRP"/>
    <property type="match status" value="1"/>
</dbReference>
<keyword evidence="1" id="KW-0690">Ribosome biogenesis</keyword>
<name>A0ABV9GLH9_9BACL</name>
<reference evidence="8" key="1">
    <citation type="journal article" date="2019" name="Int. J. Syst. Evol. Microbiol.">
        <title>The Global Catalogue of Microorganisms (GCM) 10K type strain sequencing project: providing services to taxonomists for standard genome sequencing and annotation.</title>
        <authorList>
            <consortium name="The Broad Institute Genomics Platform"/>
            <consortium name="The Broad Institute Genome Sequencing Center for Infectious Disease"/>
            <person name="Wu L."/>
            <person name="Ma J."/>
        </authorList>
    </citation>
    <scope>NUCLEOTIDE SEQUENCE [LARGE SCALE GENOMIC DNA]</scope>
    <source>
        <strain evidence="8">CGMCC 1.16306</strain>
    </source>
</reference>
<keyword evidence="8" id="KW-1185">Reference proteome</keyword>
<evidence type="ECO:0000256" key="6">
    <source>
        <dbReference type="ARBA" id="ARBA00044538"/>
    </source>
</evidence>
<dbReference type="CDD" id="cd16332">
    <property type="entry name" value="Prp-like"/>
    <property type="match status" value="1"/>
</dbReference>
<keyword evidence="2 7" id="KW-0645">Protease</keyword>
<gene>
    <name evidence="7" type="ORF">ACFO4N_05290</name>
</gene>
<dbReference type="GO" id="GO:0008233">
    <property type="term" value="F:peptidase activity"/>
    <property type="evidence" value="ECO:0007669"/>
    <property type="project" value="UniProtKB-KW"/>
</dbReference>
<dbReference type="Gene3D" id="3.30.70.1490">
    <property type="entry name" value="Cysteine protease Prp"/>
    <property type="match status" value="1"/>
</dbReference>
<comment type="similarity">
    <text evidence="5">Belongs to the Prp family.</text>
</comment>
<dbReference type="Proteomes" id="UP001596022">
    <property type="component" value="Unassembled WGS sequence"/>
</dbReference>
<dbReference type="InterPro" id="IPR007422">
    <property type="entry name" value="Peptidase_Prp"/>
</dbReference>